<gene>
    <name evidence="3" type="ORF">X801_02628</name>
</gene>
<dbReference type="EMBL" id="KV892117">
    <property type="protein sequence ID" value="OON21476.1"/>
    <property type="molecule type" value="Genomic_DNA"/>
</dbReference>
<organism evidence="3 4">
    <name type="scientific">Opisthorchis viverrini</name>
    <name type="common">Southeast Asian liver fluke</name>
    <dbReference type="NCBI Taxonomy" id="6198"/>
    <lineage>
        <taxon>Eukaryota</taxon>
        <taxon>Metazoa</taxon>
        <taxon>Spiralia</taxon>
        <taxon>Lophotrochozoa</taxon>
        <taxon>Platyhelminthes</taxon>
        <taxon>Trematoda</taxon>
        <taxon>Digenea</taxon>
        <taxon>Opisthorchiida</taxon>
        <taxon>Opisthorchiata</taxon>
        <taxon>Opisthorchiidae</taxon>
        <taxon>Opisthorchis</taxon>
    </lineage>
</organism>
<dbReference type="Proteomes" id="UP000243686">
    <property type="component" value="Unassembled WGS sequence"/>
</dbReference>
<dbReference type="CDD" id="cd20556">
    <property type="entry name" value="CYCLIN_CABLES"/>
    <property type="match status" value="1"/>
</dbReference>
<evidence type="ECO:0000259" key="2">
    <source>
        <dbReference type="Pfam" id="PF00134"/>
    </source>
</evidence>
<dbReference type="InterPro" id="IPR012388">
    <property type="entry name" value="CABLES1/2"/>
</dbReference>
<sequence>MKRKKSRHKLLAVDFLSNISFDGYYPTRVPANGKLDSGLLNLDEGLTSGKHSVGSESNTCTKQTKQSAESYRDGQGSRKFAEAHQIQRFLNEKLVATCTRQADTSETDESAPRRPGHGSISSVVSGDIVQHASLEFFECRQPSVFAVSHPRTTARCKPNGVHRALDHRALWSNLQSRRLAICPKGFPKTVLTVFSVICHKKSLGRGRRPSAIHYRSSVDSDTNPTVALAASSQAKHSSASTITRDHTSSLIGSDPVRPLSSFRPTGDEVLSFAAFLHPRPNYWTPTGSSFPVLGGRNFTSTIKEVDCFLSTNTDSHSLPTGAMTEYPLSSVWHAAAPAVVASAAGYRHGSALGNYLPSRRTHLINPWSRPARQRNPSGTSIGSANAVNGIIYPDPLTWYSPLLLDDPDLLVATGKQVFQLPNYLTSVLIYTRPTEQKRDVNREFHERFPLIQLTLTKLRSIKALLVHITRKLSFDFWIAAHAHVLFEKLILKLFVNKQNRRLCASASLLISAKLNDVKGSDLSTLFMELENNFRISRRDLIHAELDVALSLEFCLIPSESEILVHCSRIYKNLDLPQPYPVRCFAPPSIPLQSRATESL</sequence>
<feature type="region of interest" description="Disordered" evidence="1">
    <location>
        <begin position="100"/>
        <end position="122"/>
    </location>
</feature>
<evidence type="ECO:0000313" key="3">
    <source>
        <dbReference type="EMBL" id="OON21476.1"/>
    </source>
</evidence>
<dbReference type="AlphaFoldDB" id="A0A1S8X481"/>
<name>A0A1S8X481_OPIVI</name>
<dbReference type="GO" id="GO:0051726">
    <property type="term" value="P:regulation of cell cycle"/>
    <property type="evidence" value="ECO:0007669"/>
    <property type="project" value="InterPro"/>
</dbReference>
<feature type="compositionally biased region" description="Polar residues" evidence="1">
    <location>
        <begin position="54"/>
        <end position="69"/>
    </location>
</feature>
<keyword evidence="4" id="KW-1185">Reference proteome</keyword>
<protein>
    <submittedName>
        <fullName evidence="3">Cyclin domain protein</fullName>
    </submittedName>
</protein>
<proteinExistence type="predicted"/>
<evidence type="ECO:0000256" key="1">
    <source>
        <dbReference type="SAM" id="MobiDB-lite"/>
    </source>
</evidence>
<dbReference type="PANTHER" id="PTHR22896">
    <property type="entry name" value="CDK5 AND ABL1 ENZYME SUBSTRATE 1"/>
    <property type="match status" value="1"/>
</dbReference>
<dbReference type="Pfam" id="PF00134">
    <property type="entry name" value="Cyclin_N"/>
    <property type="match status" value="1"/>
</dbReference>
<dbReference type="PANTHER" id="PTHR22896:SF0">
    <property type="entry name" value="CYCLIN N-TERMINAL DOMAIN-CONTAINING PROTEIN"/>
    <property type="match status" value="1"/>
</dbReference>
<dbReference type="SUPFAM" id="SSF47954">
    <property type="entry name" value="Cyclin-like"/>
    <property type="match status" value="1"/>
</dbReference>
<accession>A0A1S8X481</accession>
<feature type="region of interest" description="Disordered" evidence="1">
    <location>
        <begin position="50"/>
        <end position="77"/>
    </location>
</feature>
<dbReference type="InterPro" id="IPR036915">
    <property type="entry name" value="Cyclin-like_sf"/>
</dbReference>
<feature type="domain" description="Cyclin N-terminal" evidence="2">
    <location>
        <begin position="460"/>
        <end position="555"/>
    </location>
</feature>
<evidence type="ECO:0000313" key="4">
    <source>
        <dbReference type="Proteomes" id="UP000243686"/>
    </source>
</evidence>
<reference evidence="3 4" key="1">
    <citation type="submission" date="2015-03" db="EMBL/GenBank/DDBJ databases">
        <title>Draft genome of the nematode, Opisthorchis viverrini.</title>
        <authorList>
            <person name="Mitreva M."/>
        </authorList>
    </citation>
    <scope>NUCLEOTIDE SEQUENCE [LARGE SCALE GENOMIC DNA]</scope>
    <source>
        <strain evidence="3">Khon Kaen</strain>
    </source>
</reference>
<dbReference type="InterPro" id="IPR006671">
    <property type="entry name" value="Cyclin_N"/>
</dbReference>